<organism evidence="2 3">
    <name type="scientific">Metabacillus idriensis</name>
    <dbReference type="NCBI Taxonomy" id="324768"/>
    <lineage>
        <taxon>Bacteria</taxon>
        <taxon>Bacillati</taxon>
        <taxon>Bacillota</taxon>
        <taxon>Bacilli</taxon>
        <taxon>Bacillales</taxon>
        <taxon>Bacillaceae</taxon>
        <taxon>Metabacillus</taxon>
    </lineage>
</organism>
<proteinExistence type="inferred from homology"/>
<accession>A0A6I2M5T1</accession>
<dbReference type="SUPFAM" id="SSF142913">
    <property type="entry name" value="YktB/PF0168-like"/>
    <property type="match status" value="1"/>
</dbReference>
<evidence type="ECO:0000313" key="3">
    <source>
        <dbReference type="Proteomes" id="UP000441585"/>
    </source>
</evidence>
<dbReference type="Pfam" id="PF06335">
    <property type="entry name" value="DUF1054"/>
    <property type="match status" value="1"/>
</dbReference>
<dbReference type="AlphaFoldDB" id="A0A6I2M5T1"/>
<evidence type="ECO:0000256" key="1">
    <source>
        <dbReference type="HAMAP-Rule" id="MF_01851"/>
    </source>
</evidence>
<name>A0A6I2M5T1_9BACI</name>
<dbReference type="HAMAP" id="MF_01851">
    <property type="entry name" value="UPF0637"/>
    <property type="match status" value="1"/>
</dbReference>
<dbReference type="EMBL" id="WKKF01000001">
    <property type="protein sequence ID" value="MRX53498.1"/>
    <property type="molecule type" value="Genomic_DNA"/>
</dbReference>
<dbReference type="InterPro" id="IPR009403">
    <property type="entry name" value="UPF0637"/>
</dbReference>
<gene>
    <name evidence="2" type="ORF">GJU41_05905</name>
</gene>
<comment type="caution">
    <text evidence="2">The sequence shown here is derived from an EMBL/GenBank/DDBJ whole genome shotgun (WGS) entry which is preliminary data.</text>
</comment>
<dbReference type="RefSeq" id="WP_154318151.1">
    <property type="nucleotide sequence ID" value="NZ_CAJFZX010000003.1"/>
</dbReference>
<evidence type="ECO:0000313" key="2">
    <source>
        <dbReference type="EMBL" id="MRX53498.1"/>
    </source>
</evidence>
<keyword evidence="3" id="KW-1185">Reference proteome</keyword>
<dbReference type="Gene3D" id="3.30.930.20">
    <property type="entry name" value="Protein of unknown function DUF1054"/>
    <property type="match status" value="1"/>
</dbReference>
<reference evidence="2 3" key="1">
    <citation type="submission" date="2019-11" db="EMBL/GenBank/DDBJ databases">
        <title>Bacillus idriensis genome.</title>
        <authorList>
            <person name="Konopka E.N."/>
            <person name="Newman J.D."/>
        </authorList>
    </citation>
    <scope>NUCLEOTIDE SEQUENCE [LARGE SCALE GENOMIC DNA]</scope>
    <source>
        <strain evidence="2 3">DSM 19097</strain>
    </source>
</reference>
<sequence>MDFKGFTNEDFDVFKIDGLDERMEALIQTVRPKLEQLGERFAADLSGMTGEEMYAHVAKHARRSVNPPKDTWVAFAGNKRGYKMLPHFQIGLWETHAFAWFAVIYESPVKDQYGAELAKNWSKLRSRIPDHFVWSADHTKPEVSVQKDLSEADFKKMFERLQTVKKAELLCGIKIERTDAVKMNGKQFTDKIEDTFKTLLPLYTIAQKAAVL</sequence>
<dbReference type="Proteomes" id="UP000441585">
    <property type="component" value="Unassembled WGS sequence"/>
</dbReference>
<comment type="similarity">
    <text evidence="1">Belongs to the UPF0637 family.</text>
</comment>
<dbReference type="PIRSF" id="PIRSF021332">
    <property type="entry name" value="DUF1054"/>
    <property type="match status" value="1"/>
</dbReference>
<dbReference type="InterPro" id="IPR053707">
    <property type="entry name" value="UPF0637_domain_sf"/>
</dbReference>
<protein>
    <recommendedName>
        <fullName evidence="1">UPF0637 protein GJU41_05905</fullName>
    </recommendedName>
</protein>